<evidence type="ECO:0000256" key="1">
    <source>
        <dbReference type="SAM" id="MobiDB-lite"/>
    </source>
</evidence>
<dbReference type="InterPro" id="IPR000477">
    <property type="entry name" value="RT_dom"/>
</dbReference>
<dbReference type="SUPFAM" id="SSF56672">
    <property type="entry name" value="DNA/RNA polymerases"/>
    <property type="match status" value="1"/>
</dbReference>
<dbReference type="AlphaFoldDB" id="A0A813Z2I9"/>
<dbReference type="PANTHER" id="PTHR19446">
    <property type="entry name" value="REVERSE TRANSCRIPTASES"/>
    <property type="match status" value="1"/>
</dbReference>
<feature type="domain" description="Reverse transcriptase" evidence="2">
    <location>
        <begin position="14"/>
        <end position="110"/>
    </location>
</feature>
<evidence type="ECO:0000259" key="2">
    <source>
        <dbReference type="Pfam" id="PF00078"/>
    </source>
</evidence>
<feature type="region of interest" description="Disordered" evidence="1">
    <location>
        <begin position="1"/>
        <end position="22"/>
    </location>
</feature>
<comment type="caution">
    <text evidence="3">The sequence shown here is derived from an EMBL/GenBank/DDBJ whole genome shotgun (WGS) entry which is preliminary data.</text>
</comment>
<reference evidence="3" key="1">
    <citation type="submission" date="2021-02" db="EMBL/GenBank/DDBJ databases">
        <authorList>
            <person name="Nowell W R."/>
        </authorList>
    </citation>
    <scope>NUCLEOTIDE SEQUENCE</scope>
    <source>
        <strain evidence="3">Ploen Becks lab</strain>
    </source>
</reference>
<dbReference type="EMBL" id="CAJNOC010001818">
    <property type="protein sequence ID" value="CAF0893387.1"/>
    <property type="molecule type" value="Genomic_DNA"/>
</dbReference>
<evidence type="ECO:0000313" key="3">
    <source>
        <dbReference type="EMBL" id="CAF0893387.1"/>
    </source>
</evidence>
<dbReference type="InterPro" id="IPR043502">
    <property type="entry name" value="DNA/RNA_pol_sf"/>
</dbReference>
<organism evidence="3 4">
    <name type="scientific">Brachionus calyciflorus</name>
    <dbReference type="NCBI Taxonomy" id="104777"/>
    <lineage>
        <taxon>Eukaryota</taxon>
        <taxon>Metazoa</taxon>
        <taxon>Spiralia</taxon>
        <taxon>Gnathifera</taxon>
        <taxon>Rotifera</taxon>
        <taxon>Eurotatoria</taxon>
        <taxon>Monogononta</taxon>
        <taxon>Pseudotrocha</taxon>
        <taxon>Ploima</taxon>
        <taxon>Brachionidae</taxon>
        <taxon>Brachionus</taxon>
    </lineage>
</organism>
<protein>
    <recommendedName>
        <fullName evidence="2">Reverse transcriptase domain-containing protein</fullName>
    </recommendedName>
</protein>
<proteinExistence type="predicted"/>
<gene>
    <name evidence="3" type="ORF">OXX778_LOCUS11027</name>
</gene>
<dbReference type="Pfam" id="PF00078">
    <property type="entry name" value="RVT_1"/>
    <property type="match status" value="1"/>
</dbReference>
<keyword evidence="4" id="KW-1185">Reference proteome</keyword>
<dbReference type="Proteomes" id="UP000663879">
    <property type="component" value="Unassembled WGS sequence"/>
</dbReference>
<name>A0A813Z2I9_9BILA</name>
<accession>A0A813Z2I9</accession>
<dbReference type="OrthoDB" id="416454at2759"/>
<evidence type="ECO:0000313" key="4">
    <source>
        <dbReference type="Proteomes" id="UP000663879"/>
    </source>
</evidence>
<sequence>MEKGLSYNDSKKRQTTNKPSSYRPISLLCSLCKLLGKIVNIKLQNWLEKNKKLPSCQAGFRKGRSTHEQILRIIQSITEGFNDKKLTAAIYYDVEKAFDKSSHKGIEKKLK</sequence>